<comment type="caution">
    <text evidence="1">The sequence shown here is derived from an EMBL/GenBank/DDBJ whole genome shotgun (WGS) entry which is preliminary data.</text>
</comment>
<gene>
    <name evidence="1" type="ORF">ACFQ4Y_04790</name>
</gene>
<keyword evidence="2" id="KW-1185">Reference proteome</keyword>
<organism evidence="1 2">
    <name type="scientific">Kroppenstedtia sanguinis</name>
    <dbReference type="NCBI Taxonomy" id="1380684"/>
    <lineage>
        <taxon>Bacteria</taxon>
        <taxon>Bacillati</taxon>
        <taxon>Bacillota</taxon>
        <taxon>Bacilli</taxon>
        <taxon>Bacillales</taxon>
        <taxon>Thermoactinomycetaceae</taxon>
        <taxon>Kroppenstedtia</taxon>
    </lineage>
</organism>
<dbReference type="Proteomes" id="UP001597282">
    <property type="component" value="Unassembled WGS sequence"/>
</dbReference>
<accession>A0ABW4C6C2</accession>
<evidence type="ECO:0000313" key="2">
    <source>
        <dbReference type="Proteomes" id="UP001597282"/>
    </source>
</evidence>
<evidence type="ECO:0000313" key="1">
    <source>
        <dbReference type="EMBL" id="MFD1426250.1"/>
    </source>
</evidence>
<reference evidence="2" key="1">
    <citation type="journal article" date="2019" name="Int. J. Syst. Evol. Microbiol.">
        <title>The Global Catalogue of Microorganisms (GCM) 10K type strain sequencing project: providing services to taxonomists for standard genome sequencing and annotation.</title>
        <authorList>
            <consortium name="The Broad Institute Genomics Platform"/>
            <consortium name="The Broad Institute Genome Sequencing Center for Infectious Disease"/>
            <person name="Wu L."/>
            <person name="Ma J."/>
        </authorList>
    </citation>
    <scope>NUCLEOTIDE SEQUENCE [LARGE SCALE GENOMIC DNA]</scope>
    <source>
        <strain evidence="2">S1</strain>
    </source>
</reference>
<dbReference type="EMBL" id="JBHTNU010000003">
    <property type="protein sequence ID" value="MFD1426250.1"/>
    <property type="molecule type" value="Genomic_DNA"/>
</dbReference>
<protein>
    <submittedName>
        <fullName evidence="1">Uncharacterized protein</fullName>
    </submittedName>
</protein>
<sequence>MENLLHHIKRHFSGKDASVQLRRVHYDREKAIQIAVDHSMPDVELFAEGLRTTRYPYFQKVKR</sequence>
<proteinExistence type="predicted"/>
<name>A0ABW4C6C2_9BACL</name>